<dbReference type="PROSITE" id="PS50011">
    <property type="entry name" value="PROTEIN_KINASE_DOM"/>
    <property type="match status" value="1"/>
</dbReference>
<feature type="domain" description="Protein kinase" evidence="12">
    <location>
        <begin position="391"/>
        <end position="757"/>
    </location>
</feature>
<dbReference type="InterPro" id="IPR050339">
    <property type="entry name" value="CC_SR_Kinase"/>
</dbReference>
<comment type="similarity">
    <text evidence="7">Belongs to the protein kinase superfamily. Ser/Thr protein kinase family. GCN2 subfamily.</text>
</comment>
<feature type="compositionally biased region" description="Low complexity" evidence="10">
    <location>
        <begin position="764"/>
        <end position="776"/>
    </location>
</feature>
<feature type="region of interest" description="Disordered" evidence="10">
    <location>
        <begin position="286"/>
        <end position="305"/>
    </location>
</feature>
<evidence type="ECO:0000256" key="6">
    <source>
        <dbReference type="ARBA" id="ARBA00022840"/>
    </source>
</evidence>
<evidence type="ECO:0000256" key="1">
    <source>
        <dbReference type="ARBA" id="ARBA00012513"/>
    </source>
</evidence>
<comment type="catalytic activity">
    <reaction evidence="8">
        <text>L-threonyl-[protein] + ATP = O-phospho-L-threonyl-[protein] + ADP + H(+)</text>
        <dbReference type="Rhea" id="RHEA:46608"/>
        <dbReference type="Rhea" id="RHEA-COMP:11060"/>
        <dbReference type="Rhea" id="RHEA-COMP:11605"/>
        <dbReference type="ChEBI" id="CHEBI:15378"/>
        <dbReference type="ChEBI" id="CHEBI:30013"/>
        <dbReference type="ChEBI" id="CHEBI:30616"/>
        <dbReference type="ChEBI" id="CHEBI:61977"/>
        <dbReference type="ChEBI" id="CHEBI:456216"/>
        <dbReference type="EC" id="2.7.11.1"/>
    </reaction>
</comment>
<dbReference type="Pfam" id="PF00069">
    <property type="entry name" value="Pkinase"/>
    <property type="match status" value="2"/>
</dbReference>
<feature type="compositionally biased region" description="Basic and acidic residues" evidence="10">
    <location>
        <begin position="516"/>
        <end position="528"/>
    </location>
</feature>
<comment type="caution">
    <text evidence="13">The sequence shown here is derived from an EMBL/GenBank/DDBJ whole genome shotgun (WGS) entry which is preliminary data.</text>
</comment>
<feature type="compositionally biased region" description="Basic and acidic residues" evidence="10">
    <location>
        <begin position="1363"/>
        <end position="1388"/>
    </location>
</feature>
<feature type="transmembrane region" description="Helical" evidence="11">
    <location>
        <begin position="1399"/>
        <end position="1421"/>
    </location>
</feature>
<accession>A0A9P6FDN3</accession>
<keyword evidence="3" id="KW-0808">Transferase</keyword>
<dbReference type="EC" id="2.7.11.1" evidence="1"/>
<dbReference type="Proteomes" id="UP000723463">
    <property type="component" value="Unassembled WGS sequence"/>
</dbReference>
<feature type="compositionally biased region" description="Basic and acidic residues" evidence="10">
    <location>
        <begin position="59"/>
        <end position="76"/>
    </location>
</feature>
<evidence type="ECO:0000259" key="12">
    <source>
        <dbReference type="PROSITE" id="PS50011"/>
    </source>
</evidence>
<keyword evidence="11" id="KW-0472">Membrane</keyword>
<feature type="region of interest" description="Disordered" evidence="10">
    <location>
        <begin position="746"/>
        <end position="870"/>
    </location>
</feature>
<evidence type="ECO:0000256" key="4">
    <source>
        <dbReference type="ARBA" id="ARBA00022741"/>
    </source>
</evidence>
<keyword evidence="6" id="KW-0067">ATP-binding</keyword>
<dbReference type="EMBL" id="JAAAXW010000033">
    <property type="protein sequence ID" value="KAF9548131.1"/>
    <property type="molecule type" value="Genomic_DNA"/>
</dbReference>
<feature type="region of interest" description="Disordered" evidence="10">
    <location>
        <begin position="57"/>
        <end position="193"/>
    </location>
</feature>
<dbReference type="SUPFAM" id="SSF56112">
    <property type="entry name" value="Protein kinase-like (PK-like)"/>
    <property type="match status" value="1"/>
</dbReference>
<feature type="region of interest" description="Disordered" evidence="10">
    <location>
        <begin position="1353"/>
        <end position="1392"/>
    </location>
</feature>
<dbReference type="GO" id="GO:0005524">
    <property type="term" value="F:ATP binding"/>
    <property type="evidence" value="ECO:0007669"/>
    <property type="project" value="UniProtKB-KW"/>
</dbReference>
<feature type="region of interest" description="Disordered" evidence="10">
    <location>
        <begin position="496"/>
        <end position="555"/>
    </location>
</feature>
<dbReference type="Gene3D" id="3.30.200.20">
    <property type="entry name" value="Phosphorylase Kinase, domain 1"/>
    <property type="match status" value="1"/>
</dbReference>
<keyword evidence="14" id="KW-1185">Reference proteome</keyword>
<dbReference type="GO" id="GO:0005634">
    <property type="term" value="C:nucleus"/>
    <property type="evidence" value="ECO:0007669"/>
    <property type="project" value="TreeGrafter"/>
</dbReference>
<gene>
    <name evidence="13" type="primary">IKS1</name>
    <name evidence="13" type="ORF">EC957_007159</name>
</gene>
<keyword evidence="11" id="KW-1133">Transmembrane helix</keyword>
<dbReference type="GO" id="GO:0005737">
    <property type="term" value="C:cytoplasm"/>
    <property type="evidence" value="ECO:0007669"/>
    <property type="project" value="TreeGrafter"/>
</dbReference>
<feature type="region of interest" description="Disordered" evidence="10">
    <location>
        <begin position="326"/>
        <end position="379"/>
    </location>
</feature>
<evidence type="ECO:0000256" key="5">
    <source>
        <dbReference type="ARBA" id="ARBA00022777"/>
    </source>
</evidence>
<evidence type="ECO:0000256" key="8">
    <source>
        <dbReference type="ARBA" id="ARBA00047899"/>
    </source>
</evidence>
<evidence type="ECO:0000256" key="10">
    <source>
        <dbReference type="SAM" id="MobiDB-lite"/>
    </source>
</evidence>
<feature type="region of interest" description="Disordered" evidence="10">
    <location>
        <begin position="1"/>
        <end position="31"/>
    </location>
</feature>
<feature type="compositionally biased region" description="Basic and acidic residues" evidence="10">
    <location>
        <begin position="1"/>
        <end position="19"/>
    </location>
</feature>
<evidence type="ECO:0000256" key="2">
    <source>
        <dbReference type="ARBA" id="ARBA00022527"/>
    </source>
</evidence>
<feature type="compositionally biased region" description="Basic and acidic residues" evidence="10">
    <location>
        <begin position="779"/>
        <end position="802"/>
    </location>
</feature>
<dbReference type="Gene3D" id="1.10.510.10">
    <property type="entry name" value="Transferase(Phosphotransferase) domain 1"/>
    <property type="match status" value="1"/>
</dbReference>
<feature type="compositionally biased region" description="Polar residues" evidence="10">
    <location>
        <begin position="1034"/>
        <end position="1047"/>
    </location>
</feature>
<dbReference type="SMART" id="SM00220">
    <property type="entry name" value="S_TKc"/>
    <property type="match status" value="1"/>
</dbReference>
<feature type="compositionally biased region" description="Polar residues" evidence="10">
    <location>
        <begin position="857"/>
        <end position="866"/>
    </location>
</feature>
<evidence type="ECO:0000256" key="3">
    <source>
        <dbReference type="ARBA" id="ARBA00022679"/>
    </source>
</evidence>
<feature type="compositionally biased region" description="Basic and acidic residues" evidence="10">
    <location>
        <begin position="352"/>
        <end position="370"/>
    </location>
</feature>
<comment type="catalytic activity">
    <reaction evidence="9">
        <text>L-seryl-[protein] + ATP = O-phospho-L-seryl-[protein] + ADP + H(+)</text>
        <dbReference type="Rhea" id="RHEA:17989"/>
        <dbReference type="Rhea" id="RHEA-COMP:9863"/>
        <dbReference type="Rhea" id="RHEA-COMP:11604"/>
        <dbReference type="ChEBI" id="CHEBI:15378"/>
        <dbReference type="ChEBI" id="CHEBI:29999"/>
        <dbReference type="ChEBI" id="CHEBI:30616"/>
        <dbReference type="ChEBI" id="CHEBI:83421"/>
        <dbReference type="ChEBI" id="CHEBI:456216"/>
        <dbReference type="EC" id="2.7.11.1"/>
    </reaction>
</comment>
<dbReference type="PROSITE" id="PS00108">
    <property type="entry name" value="PROTEIN_KINASE_ST"/>
    <property type="match status" value="1"/>
</dbReference>
<dbReference type="PANTHER" id="PTHR11042:SF138">
    <property type="entry name" value="SERINE_THREONINE-PROTEIN KINASE IKS1-RELATED"/>
    <property type="match status" value="1"/>
</dbReference>
<feature type="region of interest" description="Disordered" evidence="10">
    <location>
        <begin position="1307"/>
        <end position="1336"/>
    </location>
</feature>
<evidence type="ECO:0000313" key="13">
    <source>
        <dbReference type="EMBL" id="KAF9548131.1"/>
    </source>
</evidence>
<feature type="region of interest" description="Disordered" evidence="10">
    <location>
        <begin position="1151"/>
        <end position="1236"/>
    </location>
</feature>
<feature type="compositionally biased region" description="Low complexity" evidence="10">
    <location>
        <begin position="543"/>
        <end position="555"/>
    </location>
</feature>
<name>A0A9P6FDN3_9FUNG</name>
<feature type="compositionally biased region" description="Basic and acidic residues" evidence="10">
    <location>
        <begin position="1024"/>
        <end position="1033"/>
    </location>
</feature>
<feature type="compositionally biased region" description="Basic and acidic residues" evidence="10">
    <location>
        <begin position="159"/>
        <end position="178"/>
    </location>
</feature>
<reference evidence="13" key="1">
    <citation type="journal article" date="2020" name="Fungal Divers.">
        <title>Resolving the Mortierellaceae phylogeny through synthesis of multi-gene phylogenetics and phylogenomics.</title>
        <authorList>
            <person name="Vandepol N."/>
            <person name="Liber J."/>
            <person name="Desiro A."/>
            <person name="Na H."/>
            <person name="Kennedy M."/>
            <person name="Barry K."/>
            <person name="Grigoriev I.V."/>
            <person name="Miller A.N."/>
            <person name="O'Donnell K."/>
            <person name="Stajich J.E."/>
            <person name="Bonito G."/>
        </authorList>
    </citation>
    <scope>NUCLEOTIDE SEQUENCE</scope>
    <source>
        <strain evidence="13">NRRL 2591</strain>
    </source>
</reference>
<feature type="compositionally biased region" description="Basic residues" evidence="10">
    <location>
        <begin position="1194"/>
        <end position="1205"/>
    </location>
</feature>
<feature type="compositionally biased region" description="Acidic residues" evidence="10">
    <location>
        <begin position="1166"/>
        <end position="1176"/>
    </location>
</feature>
<keyword evidence="11" id="KW-0812">Transmembrane</keyword>
<feature type="compositionally biased region" description="Basic and acidic residues" evidence="10">
    <location>
        <begin position="124"/>
        <end position="141"/>
    </location>
</feature>
<dbReference type="GO" id="GO:0004674">
    <property type="term" value="F:protein serine/threonine kinase activity"/>
    <property type="evidence" value="ECO:0007669"/>
    <property type="project" value="UniProtKB-KW"/>
</dbReference>
<keyword evidence="2" id="KW-0723">Serine/threonine-protein kinase</keyword>
<dbReference type="FunFam" id="3.30.200.20:FF:000306">
    <property type="entry name" value="IKS protein kinase"/>
    <property type="match status" value="1"/>
</dbReference>
<protein>
    <recommendedName>
        <fullName evidence="1">non-specific serine/threonine protein kinase</fullName>
        <ecNumber evidence="1">2.7.11.1</ecNumber>
    </recommendedName>
</protein>
<feature type="region of interest" description="Disordered" evidence="10">
    <location>
        <begin position="989"/>
        <end position="1113"/>
    </location>
</feature>
<evidence type="ECO:0000256" key="11">
    <source>
        <dbReference type="SAM" id="Phobius"/>
    </source>
</evidence>
<keyword evidence="5 13" id="KW-0418">Kinase</keyword>
<organism evidence="13 14">
    <name type="scientific">Mortierella hygrophila</name>
    <dbReference type="NCBI Taxonomy" id="979708"/>
    <lineage>
        <taxon>Eukaryota</taxon>
        <taxon>Fungi</taxon>
        <taxon>Fungi incertae sedis</taxon>
        <taxon>Mucoromycota</taxon>
        <taxon>Mortierellomycotina</taxon>
        <taxon>Mortierellomycetes</taxon>
        <taxon>Mortierellales</taxon>
        <taxon>Mortierellaceae</taxon>
        <taxon>Mortierella</taxon>
    </lineage>
</organism>
<evidence type="ECO:0000313" key="14">
    <source>
        <dbReference type="Proteomes" id="UP000723463"/>
    </source>
</evidence>
<feature type="compositionally biased region" description="Polar residues" evidence="10">
    <location>
        <begin position="1208"/>
        <end position="1218"/>
    </location>
</feature>
<feature type="compositionally biased region" description="Basic and acidic residues" evidence="10">
    <location>
        <begin position="1053"/>
        <end position="1065"/>
    </location>
</feature>
<evidence type="ECO:0000256" key="9">
    <source>
        <dbReference type="ARBA" id="ARBA00048679"/>
    </source>
</evidence>
<dbReference type="InterPro" id="IPR008271">
    <property type="entry name" value="Ser/Thr_kinase_AS"/>
</dbReference>
<keyword evidence="4" id="KW-0547">Nucleotide-binding</keyword>
<evidence type="ECO:0000256" key="7">
    <source>
        <dbReference type="ARBA" id="ARBA00037982"/>
    </source>
</evidence>
<feature type="compositionally biased region" description="Polar residues" evidence="10">
    <location>
        <begin position="294"/>
        <end position="305"/>
    </location>
</feature>
<proteinExistence type="inferred from homology"/>
<sequence>MDNNSHDDDNQDSERKRDSIQPPTYPDARHHQQLHPLQVEHQQQPWLIPHPNLPIAWHNNDHSSHGYGSREHDPRYYDTGFPGQHPSQSRYLLRLNDLQGPGQRRPDSSDTRPSSGGAGDDSDWQLRHYRESVSDQGHESDPSELMRPPVLFGSSPPTHHSEFHAAMTRREGSDRSGRDMFPPARRTNRSMSLSMSPHVWQDGRFIENDHQHSTSSSGMPFSAREHREIVPYSQEWRVILRSPPRGRTVLYNPQMQSLVVQTTVGPDSHPMSLRNDSRICRLCRRPLNLDDPTSDQTRANSTSGFMDSNYFRMLSDANIALSRRGSLQGNAEPEYPEPSPIGSPTSSSRASLDIDSHSPPLDKSRGRARDSNNPAHLSHDALNQGYYERFFVEQMKLGRGYRGSVFLCQHILDGIHLGEYAIKKVAVGDNHDWLVQMLREVHLLERLHHPNIVAYKHAWLENHQLHKFGPEVTCLFILMECANGGNLEECIERPAETEPRADVGTPAAEGSGQVAEAKKPMSARERLQSKRQHLQGVLNSPPAKGGDASGSADGSASQQRHLLSITEIWSFFFDICEGLAHLHRLGIIHRDLKPPNLLLSYSNSQIKGTKGERPRILITDFGECEISDQAAKRDRTGATGTLEFLAPELLSVDANGRYTDEFSFKGDMWSLGMVLYYLCYSRLPYTQIDDVDILKEEIREFKSITLPPDESSDRVVPEELKILIRVLLSTDKSKRPSCDDILSMLSPQRDRMMHGNMESPTTTSFRASSSNLSSQSPARQEEGEGSRKEGGDGNGARDDSMEQRFPLSRGPQTLASHRQHYYSPTLGTGRRRSRATLVTESSKGGTGQPPYSPATVARNTASPSSNLHKKVKPLGLGLRHMLRRRMMHPATITGAGMYKYPQSEQRSPAQGSSDMTLRARTPKPLYISSPPMAVDRSPVQEMMRMPRDPAVVGQRQADLLLLQQFQTRRQAANGKGSNLGLAVELNPQVHDSVDSSGPSGSVGRGGDLSTEVSGGPRRSSRQNEAGRKSHEAVSRSSRGTNHSNSNIKQKRPRDKDRQPPRRENLDSDSEESSSDDDLVSTHRRSLSGQQPLKKAEQEGVGRAGAITKAHAPLGKDYWSNLASAHARDMSRSESGTGLDGDVLMASVAPVDEEELVNGGMSRSGTESDDDENEGEEEGRIGSYHMGEFDQPPLRPRRRQQRRRRRASEQSATLKQAIQLQHPHSSPPPPTTSVSSLGSALPEHFSAHFMFVSLVVRIWACLSICAPIMVRPLVLYPVLVMTVVWDRYVLSLISERFLRRKKTGSAVGMMAGSQQRRRRVEQSEGMGDEDVGLLDRDGSEDQQVANTDVVTATSTSNAAADAGVESREEGSVVLKTRDGDNDDDNKAGEDDAEDDKSIKLIWQALLSGVIIQIAWVGFVWLFSRGRVCAVL</sequence>
<dbReference type="PANTHER" id="PTHR11042">
    <property type="entry name" value="EUKARYOTIC TRANSLATION INITIATION FACTOR 2-ALPHA KINASE EIF2-ALPHA KINASE -RELATED"/>
    <property type="match status" value="1"/>
</dbReference>
<feature type="compositionally biased region" description="Acidic residues" evidence="10">
    <location>
        <begin position="1066"/>
        <end position="1078"/>
    </location>
</feature>
<dbReference type="InterPro" id="IPR000719">
    <property type="entry name" value="Prot_kinase_dom"/>
</dbReference>
<dbReference type="InterPro" id="IPR011009">
    <property type="entry name" value="Kinase-like_dom_sf"/>
</dbReference>